<protein>
    <submittedName>
        <fullName evidence="2">Uncharacterized protein</fullName>
    </submittedName>
</protein>
<keyword evidence="1" id="KW-1133">Transmembrane helix</keyword>
<evidence type="ECO:0000256" key="1">
    <source>
        <dbReference type="SAM" id="Phobius"/>
    </source>
</evidence>
<dbReference type="AlphaFoldDB" id="A0AAW2P339"/>
<proteinExistence type="predicted"/>
<keyword evidence="1" id="KW-0472">Membrane</keyword>
<organism evidence="2">
    <name type="scientific">Sesamum radiatum</name>
    <name type="common">Black benniseed</name>
    <dbReference type="NCBI Taxonomy" id="300843"/>
    <lineage>
        <taxon>Eukaryota</taxon>
        <taxon>Viridiplantae</taxon>
        <taxon>Streptophyta</taxon>
        <taxon>Embryophyta</taxon>
        <taxon>Tracheophyta</taxon>
        <taxon>Spermatophyta</taxon>
        <taxon>Magnoliopsida</taxon>
        <taxon>eudicotyledons</taxon>
        <taxon>Gunneridae</taxon>
        <taxon>Pentapetalae</taxon>
        <taxon>asterids</taxon>
        <taxon>lamiids</taxon>
        <taxon>Lamiales</taxon>
        <taxon>Pedaliaceae</taxon>
        <taxon>Sesamum</taxon>
    </lineage>
</organism>
<keyword evidence="1" id="KW-0812">Transmembrane</keyword>
<gene>
    <name evidence="2" type="ORF">Sradi_4142800</name>
</gene>
<accession>A0AAW2P339</accession>
<evidence type="ECO:0000313" key="2">
    <source>
        <dbReference type="EMBL" id="KAL0349936.1"/>
    </source>
</evidence>
<dbReference type="EMBL" id="JACGWJ010000018">
    <property type="protein sequence ID" value="KAL0349936.1"/>
    <property type="molecule type" value="Genomic_DNA"/>
</dbReference>
<feature type="transmembrane region" description="Helical" evidence="1">
    <location>
        <begin position="17"/>
        <end position="34"/>
    </location>
</feature>
<sequence length="53" mass="5492">MALVEAVGYDGPVVEELARIFLIMAIMSTIIISSQPVRFSMAGFGCGGGDGDV</sequence>
<reference evidence="2" key="1">
    <citation type="submission" date="2020-06" db="EMBL/GenBank/DDBJ databases">
        <authorList>
            <person name="Li T."/>
            <person name="Hu X."/>
            <person name="Zhang T."/>
            <person name="Song X."/>
            <person name="Zhang H."/>
            <person name="Dai N."/>
            <person name="Sheng W."/>
            <person name="Hou X."/>
            <person name="Wei L."/>
        </authorList>
    </citation>
    <scope>NUCLEOTIDE SEQUENCE</scope>
    <source>
        <strain evidence="2">G02</strain>
        <tissue evidence="2">Leaf</tissue>
    </source>
</reference>
<name>A0AAW2P339_SESRA</name>
<comment type="caution">
    <text evidence="2">The sequence shown here is derived from an EMBL/GenBank/DDBJ whole genome shotgun (WGS) entry which is preliminary data.</text>
</comment>
<reference evidence="2" key="2">
    <citation type="journal article" date="2024" name="Plant">
        <title>Genomic evolution and insights into agronomic trait innovations of Sesamum species.</title>
        <authorList>
            <person name="Miao H."/>
            <person name="Wang L."/>
            <person name="Qu L."/>
            <person name="Liu H."/>
            <person name="Sun Y."/>
            <person name="Le M."/>
            <person name="Wang Q."/>
            <person name="Wei S."/>
            <person name="Zheng Y."/>
            <person name="Lin W."/>
            <person name="Duan Y."/>
            <person name="Cao H."/>
            <person name="Xiong S."/>
            <person name="Wang X."/>
            <person name="Wei L."/>
            <person name="Li C."/>
            <person name="Ma Q."/>
            <person name="Ju M."/>
            <person name="Zhao R."/>
            <person name="Li G."/>
            <person name="Mu C."/>
            <person name="Tian Q."/>
            <person name="Mei H."/>
            <person name="Zhang T."/>
            <person name="Gao T."/>
            <person name="Zhang H."/>
        </authorList>
    </citation>
    <scope>NUCLEOTIDE SEQUENCE</scope>
    <source>
        <strain evidence="2">G02</strain>
    </source>
</reference>